<reference evidence="2" key="1">
    <citation type="submission" date="2020-10" db="EMBL/GenBank/DDBJ databases">
        <title>Clinical experience of personalized bacteriophage therapy in a case of hospital-acquired pneumonia with carbapenem-resistant Acinetobacter baumannii.</title>
        <authorList>
            <person name="Tan X."/>
            <person name="Ma Y."/>
        </authorList>
    </citation>
    <scope>NUCLEOTIDE SEQUENCE</scope>
</reference>
<gene>
    <name evidence="2" type="ORF">AbSZ3_41</name>
</gene>
<feature type="transmembrane region" description="Helical" evidence="1">
    <location>
        <begin position="43"/>
        <end position="62"/>
    </location>
</feature>
<accession>A0A873WPQ7</accession>
<proteinExistence type="predicted"/>
<keyword evidence="1" id="KW-1133">Transmembrane helix</keyword>
<dbReference type="Proteomes" id="UP000663632">
    <property type="component" value="Segment"/>
</dbReference>
<evidence type="ECO:0000313" key="3">
    <source>
        <dbReference type="Proteomes" id="UP000663632"/>
    </source>
</evidence>
<evidence type="ECO:0000313" key="2">
    <source>
        <dbReference type="EMBL" id="QPB10406.1"/>
    </source>
</evidence>
<protein>
    <submittedName>
        <fullName evidence="2">Uncharacterized protein</fullName>
    </submittedName>
</protein>
<name>A0A873WPQ7_9CAUD</name>
<feature type="transmembrane region" description="Helical" evidence="1">
    <location>
        <begin position="6"/>
        <end position="22"/>
    </location>
</feature>
<evidence type="ECO:0000256" key="1">
    <source>
        <dbReference type="SAM" id="Phobius"/>
    </source>
</evidence>
<keyword evidence="1" id="KW-0812">Transmembrane</keyword>
<dbReference type="EMBL" id="MW151244">
    <property type="protein sequence ID" value="QPB10406.1"/>
    <property type="molecule type" value="Genomic_DNA"/>
</dbReference>
<keyword evidence="1" id="KW-0472">Membrane</keyword>
<organism evidence="2 3">
    <name type="scientific">Acinetobacter phage Ab_SZ3</name>
    <dbReference type="NCBI Taxonomy" id="2781361"/>
    <lineage>
        <taxon>Viruses</taxon>
        <taxon>Duplodnaviria</taxon>
        <taxon>Heunggongvirae</taxon>
        <taxon>Uroviricota</taxon>
        <taxon>Caudoviricetes</taxon>
        <taxon>Lokivirus</taxon>
        <taxon>Lokivirus IMEAB3</taxon>
    </lineage>
</organism>
<sequence length="71" mass="8347">MLEAIWFMIAAALIIMDIRDAIRHFDRAMTYIDQNLFKKWLIEFSKGVFVLMVAGVVYYYSWYEVIGKACG</sequence>